<dbReference type="RefSeq" id="WP_183942123.1">
    <property type="nucleotide sequence ID" value="NZ_BAABBG010000022.1"/>
</dbReference>
<name>A0A840B4K6_9SPHN</name>
<keyword evidence="2" id="KW-1185">Reference proteome</keyword>
<evidence type="ECO:0000313" key="1">
    <source>
        <dbReference type="EMBL" id="MBB3943820.1"/>
    </source>
</evidence>
<organism evidence="1 2">
    <name type="scientific">Sphingorhabdus rigui</name>
    <dbReference type="NCBI Taxonomy" id="1282858"/>
    <lineage>
        <taxon>Bacteria</taxon>
        <taxon>Pseudomonadati</taxon>
        <taxon>Pseudomonadota</taxon>
        <taxon>Alphaproteobacteria</taxon>
        <taxon>Sphingomonadales</taxon>
        <taxon>Sphingomonadaceae</taxon>
        <taxon>Sphingorhabdus</taxon>
    </lineage>
</organism>
<gene>
    <name evidence="1" type="ORF">GGR91_002084</name>
</gene>
<protein>
    <submittedName>
        <fullName evidence="1">Uncharacterized protein</fullName>
    </submittedName>
</protein>
<dbReference type="Proteomes" id="UP000581447">
    <property type="component" value="Unassembled WGS sequence"/>
</dbReference>
<sequence>MAAAGMRKPLDVLLSDIDFLNEYLLELSERFRSEGNTEEAERANDWAMLTDEITDRLSE</sequence>
<accession>A0A840B4K6</accession>
<reference evidence="1 2" key="1">
    <citation type="submission" date="2020-08" db="EMBL/GenBank/DDBJ databases">
        <title>Genomic Encyclopedia of Type Strains, Phase IV (KMG-IV): sequencing the most valuable type-strain genomes for metagenomic binning, comparative biology and taxonomic classification.</title>
        <authorList>
            <person name="Goeker M."/>
        </authorList>
    </citation>
    <scope>NUCLEOTIDE SEQUENCE [LARGE SCALE GENOMIC DNA]</scope>
    <source>
        <strain evidence="1 2">DSM 29050</strain>
    </source>
</reference>
<evidence type="ECO:0000313" key="2">
    <source>
        <dbReference type="Proteomes" id="UP000581447"/>
    </source>
</evidence>
<comment type="caution">
    <text evidence="1">The sequence shown here is derived from an EMBL/GenBank/DDBJ whole genome shotgun (WGS) entry which is preliminary data.</text>
</comment>
<dbReference type="EMBL" id="JACIEA010000003">
    <property type="protein sequence ID" value="MBB3943820.1"/>
    <property type="molecule type" value="Genomic_DNA"/>
</dbReference>
<dbReference type="AlphaFoldDB" id="A0A840B4K6"/>
<proteinExistence type="predicted"/>